<feature type="region of interest" description="Disordered" evidence="1">
    <location>
        <begin position="746"/>
        <end position="765"/>
    </location>
</feature>
<organism evidence="4 5">
    <name type="scientific">Myriangium duriaei CBS 260.36</name>
    <dbReference type="NCBI Taxonomy" id="1168546"/>
    <lineage>
        <taxon>Eukaryota</taxon>
        <taxon>Fungi</taxon>
        <taxon>Dikarya</taxon>
        <taxon>Ascomycota</taxon>
        <taxon>Pezizomycotina</taxon>
        <taxon>Dothideomycetes</taxon>
        <taxon>Dothideomycetidae</taxon>
        <taxon>Myriangiales</taxon>
        <taxon>Myriangiaceae</taxon>
        <taxon>Myriangium</taxon>
    </lineage>
</organism>
<evidence type="ECO:0000259" key="3">
    <source>
        <dbReference type="PROSITE" id="PS51468"/>
    </source>
</evidence>
<keyword evidence="5" id="KW-1185">Reference proteome</keyword>
<dbReference type="PROSITE" id="PS50234">
    <property type="entry name" value="VWFA"/>
    <property type="match status" value="1"/>
</dbReference>
<evidence type="ECO:0000256" key="1">
    <source>
        <dbReference type="SAM" id="MobiDB-lite"/>
    </source>
</evidence>
<dbReference type="Proteomes" id="UP000799439">
    <property type="component" value="Unassembled WGS sequence"/>
</dbReference>
<dbReference type="PANTHER" id="PTHR45737">
    <property type="entry name" value="VON WILLEBRAND FACTOR A DOMAIN-CONTAINING PROTEIN 5A"/>
    <property type="match status" value="1"/>
</dbReference>
<feature type="region of interest" description="Disordered" evidence="1">
    <location>
        <begin position="1016"/>
        <end position="1044"/>
    </location>
</feature>
<comment type="caution">
    <text evidence="4">The sequence shown here is derived from an EMBL/GenBank/DDBJ whole genome shotgun (WGS) entry which is preliminary data.</text>
</comment>
<name>A0A9P4J936_9PEZI</name>
<dbReference type="InterPro" id="IPR002035">
    <property type="entry name" value="VWF_A"/>
</dbReference>
<dbReference type="InterPro" id="IPR036465">
    <property type="entry name" value="vWFA_dom_sf"/>
</dbReference>
<protein>
    <recommendedName>
        <fullName evidence="6">VWFA domain-containing protein</fullName>
    </recommendedName>
</protein>
<dbReference type="PANTHER" id="PTHR45737:SF6">
    <property type="entry name" value="VON WILLEBRAND FACTOR A DOMAIN-CONTAINING PROTEIN 5A"/>
    <property type="match status" value="1"/>
</dbReference>
<dbReference type="PROSITE" id="PS51468">
    <property type="entry name" value="VIT"/>
    <property type="match status" value="1"/>
</dbReference>
<feature type="compositionally biased region" description="Gly residues" evidence="1">
    <location>
        <begin position="827"/>
        <end position="836"/>
    </location>
</feature>
<feature type="compositionally biased region" description="Polar residues" evidence="1">
    <location>
        <begin position="904"/>
        <end position="916"/>
    </location>
</feature>
<dbReference type="SMART" id="SM00609">
    <property type="entry name" value="VIT"/>
    <property type="match status" value="1"/>
</dbReference>
<evidence type="ECO:0000313" key="4">
    <source>
        <dbReference type="EMBL" id="KAF2156335.1"/>
    </source>
</evidence>
<dbReference type="Gene3D" id="3.40.50.410">
    <property type="entry name" value="von Willebrand factor, type A domain"/>
    <property type="match status" value="1"/>
</dbReference>
<feature type="compositionally biased region" description="Basic residues" evidence="1">
    <location>
        <begin position="693"/>
        <end position="705"/>
    </location>
</feature>
<dbReference type="Pfam" id="PF08487">
    <property type="entry name" value="VIT"/>
    <property type="match status" value="1"/>
</dbReference>
<feature type="region of interest" description="Disordered" evidence="1">
    <location>
        <begin position="1547"/>
        <end position="1568"/>
    </location>
</feature>
<sequence length="1595" mass="170275">MFGNTQQPRYCGCWFPISHNGLVQRQYLPQVNLTSKTSILATTSRTILEQTFSNSEDNQLDEVQYTFPLYDGVSIVGFDCTVAGKTIVGVVKPREQARADYQEAVARGEAASLLEQLPEASDVFTTSIGNVPPHQDVKVKVVYLGELKHDAETDGSRFTIPTNIAPRYGSSSHESSQTLNNSSAHHDSKIEILVDVTLDESTAVRGIQSPSHPIAVTMGRTSAMNHDDFTSNNASATLALGSHHLDQDFIIIVLAKGVDTPRALLETHSNLPDRRAIMATLVPRFNLPNISPEIVFVVDRSGSMNGKMPVLITALRVFLKSLPVGVKFNICSFGSGHSFLFQKSKTYDQYSLKEALHAVEDFAADFGGTEMLQPIVKTIENRYKDLPLEVMVLTDGQIWNQAELFTFIQNTNNARFFSLGIGAGASSALVEGIARAGNGFAQFVAENEKLDKRTVRMLKGALTPHVTDYSLSIKYSSGDSTSVGDDFEIIEPLTIQETVTPKEKKPISLFDTNAIEEAPNKATSRFDHLPMIEPPNALQAPYKIPSLFPFSRSTVYMLLGPDSPKEIPVSITLRGNTDLGPLELEIPVQDVGKGETINQLAARKAIRELEDGGGWLTGLKNAQGQPLNSTHEGKWDLIVEREAVRLGEEYQVSGRWCSFVAVAQHSEEKEGTLTSMPIRISSQSHQSQASAPAKKKQIRSAHGRRVGANNPPLATFPASPAPASLFGNIAAPSAALPPGSAGTALFGAPAHPSPPPGSAGAALFGAPAPPSSGTVDCCRTSSSSLFGSSSATAPKSASSFGGFGQASSNTGSLFSMNSAVPPPPPSTGGGGGGGLFGAKSAPPMQFQTQTPVMRPRAAPVVTRAPRPLCSFGPPSFNPDSSGDSLDGAGAGPRRRAMGSDWKNSETASPTDDCAPTSNSEKLHWLIDLQEFDGHWEASEQLWKLLGVDSSSLSESTGPTACALAWLKKVVPEEEEKHDDFLTSCVMHLSSFIICSIAGLGAASVASVKPSSSVKKDVRAASSGTTTTKTTAKATTTPTTSTKSGTSPLTSYFVDIVQSEVSHPVDFCNYYLSNGLTQSLSASDYLTAKALTLGCQSLVPKVQTQPKLSSASGKPVCDQSAYSAIAKEFTSPTVFCKYWTTSLQTFLPLTALTTLTQVNNGCQCAITVSSSTSSNKPSSTIAKAGSTSHSAATSSSGHSTSKGLTDHPSSTSSGSHLTASSHSTSTTSVAASTGTNSPPFYLRLKSNADSGTSFNGYYVNPLRFDQDNANTGQYLAVTKAIPSDPFVLSPTGDLVLQNNTVTGKSGFFSGYSGYMQIPLALYFDSAGSEVLNWTWNRNNNTMKISTGYFGNSGISDFHNTFATCTEWTDGFLTLWESWTRPAQPLFIGPNNFDCTNWDMEVIPASTVTPASPATTQSLALPTSTTNTTGWTYSAPFYLKLVGDSNNGTMNYAGYYLSFFNLTTGTGNKDMFMGVTKTKPSAAFVLNQNNYLVQLNNTFYGTPGFVSTQDTTDSTLLIHMRSFLPGQWGLTWDLAYDSSFKPKSISMSFQGNTQSPTTCPPSDDRHGPWSSKVLSTQPVTIGSGKGCLSWGMTIEMA</sequence>
<dbReference type="InterPro" id="IPR013694">
    <property type="entry name" value="VIT"/>
</dbReference>
<feature type="region of interest" description="Disordered" evidence="1">
    <location>
        <begin position="864"/>
        <end position="916"/>
    </location>
</feature>
<feature type="region of interest" description="Disordered" evidence="1">
    <location>
        <begin position="681"/>
        <end position="715"/>
    </location>
</feature>
<feature type="domain" description="VWFA" evidence="2">
    <location>
        <begin position="293"/>
        <end position="466"/>
    </location>
</feature>
<feature type="region of interest" description="Disordered" evidence="1">
    <location>
        <begin position="814"/>
        <end position="843"/>
    </location>
</feature>
<dbReference type="OrthoDB" id="1729737at2759"/>
<evidence type="ECO:0008006" key="6">
    <source>
        <dbReference type="Google" id="ProtNLM"/>
    </source>
</evidence>
<evidence type="ECO:0000313" key="5">
    <source>
        <dbReference type="Proteomes" id="UP000799439"/>
    </source>
</evidence>
<evidence type="ECO:0000259" key="2">
    <source>
        <dbReference type="PROSITE" id="PS50234"/>
    </source>
</evidence>
<feature type="region of interest" description="Disordered" evidence="1">
    <location>
        <begin position="1168"/>
        <end position="1232"/>
    </location>
</feature>
<dbReference type="SUPFAM" id="SSF53300">
    <property type="entry name" value="vWA-like"/>
    <property type="match status" value="1"/>
</dbReference>
<dbReference type="EMBL" id="ML996082">
    <property type="protein sequence ID" value="KAF2156335.1"/>
    <property type="molecule type" value="Genomic_DNA"/>
</dbReference>
<accession>A0A9P4J936</accession>
<proteinExistence type="predicted"/>
<gene>
    <name evidence="4" type="ORF">K461DRAFT_318910</name>
</gene>
<feature type="compositionally biased region" description="Low complexity" evidence="1">
    <location>
        <begin position="1019"/>
        <end position="1044"/>
    </location>
</feature>
<dbReference type="SMART" id="SM00327">
    <property type="entry name" value="VWA"/>
    <property type="match status" value="1"/>
</dbReference>
<dbReference type="Pfam" id="PF13768">
    <property type="entry name" value="VWA_3"/>
    <property type="match status" value="1"/>
</dbReference>
<feature type="compositionally biased region" description="Low complexity" evidence="1">
    <location>
        <begin position="681"/>
        <end position="692"/>
    </location>
</feature>
<reference evidence="4" key="1">
    <citation type="journal article" date="2020" name="Stud. Mycol.">
        <title>101 Dothideomycetes genomes: a test case for predicting lifestyles and emergence of pathogens.</title>
        <authorList>
            <person name="Haridas S."/>
            <person name="Albert R."/>
            <person name="Binder M."/>
            <person name="Bloem J."/>
            <person name="Labutti K."/>
            <person name="Salamov A."/>
            <person name="Andreopoulos B."/>
            <person name="Baker S."/>
            <person name="Barry K."/>
            <person name="Bills G."/>
            <person name="Bluhm B."/>
            <person name="Cannon C."/>
            <person name="Castanera R."/>
            <person name="Culley D."/>
            <person name="Daum C."/>
            <person name="Ezra D."/>
            <person name="Gonzalez J."/>
            <person name="Henrissat B."/>
            <person name="Kuo A."/>
            <person name="Liang C."/>
            <person name="Lipzen A."/>
            <person name="Lutzoni F."/>
            <person name="Magnuson J."/>
            <person name="Mondo S."/>
            <person name="Nolan M."/>
            <person name="Ohm R."/>
            <person name="Pangilinan J."/>
            <person name="Park H.-J."/>
            <person name="Ramirez L."/>
            <person name="Alfaro M."/>
            <person name="Sun H."/>
            <person name="Tritt A."/>
            <person name="Yoshinaga Y."/>
            <person name="Zwiers L.-H."/>
            <person name="Turgeon B."/>
            <person name="Goodwin S."/>
            <person name="Spatafora J."/>
            <person name="Crous P."/>
            <person name="Grigoriev I."/>
        </authorList>
    </citation>
    <scope>NUCLEOTIDE SEQUENCE</scope>
    <source>
        <strain evidence="4">CBS 260.36</strain>
    </source>
</reference>
<feature type="domain" description="VIT" evidence="3">
    <location>
        <begin position="14"/>
        <end position="145"/>
    </location>
</feature>